<dbReference type="SMART" id="SM00702">
    <property type="entry name" value="P4Hc"/>
    <property type="match status" value="1"/>
</dbReference>
<evidence type="ECO:0000256" key="4">
    <source>
        <dbReference type="ARBA" id="ARBA00022964"/>
    </source>
</evidence>
<sequence>MKSRTHISFRREETFRAVPHRLDEVLLDEDRAAAVRREDVEKGVYVLHGVMSPKECKRLITTAEAIGFTHAGLAIGNDTYRVNLAARNNLRVVLDAPPLAEGLWARIRGHVDTEHEASPLVGLNDRFRVYRYEVGQRFSPHVDVRTAVPRGETRASLMIYLNEGFEGGSTRFFEEKDKKSRRGEGRGRKFNNRARFAVRPAPGSVVVFDHLLLHEGAEVTAGVKYAVRSDLIYAPSRASR</sequence>
<evidence type="ECO:0000256" key="1">
    <source>
        <dbReference type="ARBA" id="ARBA00001961"/>
    </source>
</evidence>
<dbReference type="InterPro" id="IPR006620">
    <property type="entry name" value="Pro_4_hyd_alph"/>
</dbReference>
<evidence type="ECO:0000256" key="2">
    <source>
        <dbReference type="ARBA" id="ARBA00022723"/>
    </source>
</evidence>
<dbReference type="InterPro" id="IPR045054">
    <property type="entry name" value="P4HA-like"/>
</dbReference>
<name>A0ABT6NI01_9BACT</name>
<dbReference type="InterPro" id="IPR005123">
    <property type="entry name" value="Oxoglu/Fe-dep_dioxygenase_dom"/>
</dbReference>
<dbReference type="PROSITE" id="PS51471">
    <property type="entry name" value="FE2OG_OXY"/>
    <property type="match status" value="1"/>
</dbReference>
<evidence type="ECO:0000313" key="9">
    <source>
        <dbReference type="Proteomes" id="UP001160301"/>
    </source>
</evidence>
<dbReference type="Gene3D" id="2.60.120.620">
    <property type="entry name" value="q2cbj1_9rhob like domain"/>
    <property type="match status" value="1"/>
</dbReference>
<keyword evidence="6" id="KW-0408">Iron</keyword>
<comment type="caution">
    <text evidence="8">The sequence shown here is derived from an EMBL/GenBank/DDBJ whole genome shotgun (WGS) entry which is preliminary data.</text>
</comment>
<dbReference type="PANTHER" id="PTHR10869">
    <property type="entry name" value="PROLYL 4-HYDROXYLASE ALPHA SUBUNIT"/>
    <property type="match status" value="1"/>
</dbReference>
<reference evidence="8 9" key="1">
    <citation type="submission" date="2023-04" db="EMBL/GenBank/DDBJ databases">
        <title>The genome sequence of Polyangium sorediatum DSM14670.</title>
        <authorList>
            <person name="Zhang X."/>
        </authorList>
    </citation>
    <scope>NUCLEOTIDE SEQUENCE [LARGE SCALE GENOMIC DNA]</scope>
    <source>
        <strain evidence="8 9">DSM 14670</strain>
    </source>
</reference>
<dbReference type="RefSeq" id="WP_136965126.1">
    <property type="nucleotide sequence ID" value="NZ_JARZHI010000001.1"/>
</dbReference>
<evidence type="ECO:0000259" key="7">
    <source>
        <dbReference type="PROSITE" id="PS51471"/>
    </source>
</evidence>
<dbReference type="Proteomes" id="UP001160301">
    <property type="component" value="Unassembled WGS sequence"/>
</dbReference>
<feature type="domain" description="Fe2OG dioxygenase" evidence="7">
    <location>
        <begin position="122"/>
        <end position="240"/>
    </location>
</feature>
<keyword evidence="2" id="KW-0479">Metal-binding</keyword>
<keyword evidence="5" id="KW-0560">Oxidoreductase</keyword>
<proteinExistence type="predicted"/>
<keyword evidence="9" id="KW-1185">Reference proteome</keyword>
<dbReference type="SUPFAM" id="SSF51197">
    <property type="entry name" value="Clavaminate synthase-like"/>
    <property type="match status" value="1"/>
</dbReference>
<dbReference type="EMBL" id="JARZHI010000001">
    <property type="protein sequence ID" value="MDI1427935.1"/>
    <property type="molecule type" value="Genomic_DNA"/>
</dbReference>
<gene>
    <name evidence="8" type="ORF">QHF89_00435</name>
</gene>
<evidence type="ECO:0000313" key="8">
    <source>
        <dbReference type="EMBL" id="MDI1427935.1"/>
    </source>
</evidence>
<keyword evidence="4" id="KW-0223">Dioxygenase</keyword>
<dbReference type="InterPro" id="IPR044862">
    <property type="entry name" value="Pro_4_hyd_alph_FE2OG_OXY"/>
</dbReference>
<accession>A0ABT6NI01</accession>
<dbReference type="PANTHER" id="PTHR10869:SF246">
    <property type="entry name" value="TRANSMEMBRANE PROLYL 4-HYDROXYLASE"/>
    <property type="match status" value="1"/>
</dbReference>
<evidence type="ECO:0000256" key="5">
    <source>
        <dbReference type="ARBA" id="ARBA00023002"/>
    </source>
</evidence>
<organism evidence="8 9">
    <name type="scientific">Polyangium sorediatum</name>
    <dbReference type="NCBI Taxonomy" id="889274"/>
    <lineage>
        <taxon>Bacteria</taxon>
        <taxon>Pseudomonadati</taxon>
        <taxon>Myxococcota</taxon>
        <taxon>Polyangia</taxon>
        <taxon>Polyangiales</taxon>
        <taxon>Polyangiaceae</taxon>
        <taxon>Polyangium</taxon>
    </lineage>
</organism>
<comment type="cofactor">
    <cofactor evidence="1">
        <name>L-ascorbate</name>
        <dbReference type="ChEBI" id="CHEBI:38290"/>
    </cofactor>
</comment>
<dbReference type="Pfam" id="PF13640">
    <property type="entry name" value="2OG-FeII_Oxy_3"/>
    <property type="match status" value="1"/>
</dbReference>
<evidence type="ECO:0000256" key="6">
    <source>
        <dbReference type="ARBA" id="ARBA00023004"/>
    </source>
</evidence>
<keyword evidence="3" id="KW-0847">Vitamin C</keyword>
<evidence type="ECO:0000256" key="3">
    <source>
        <dbReference type="ARBA" id="ARBA00022896"/>
    </source>
</evidence>
<protein>
    <submittedName>
        <fullName evidence="8">2OG-Fe(II) oxygenase</fullName>
    </submittedName>
</protein>